<proteinExistence type="predicted"/>
<organism evidence="3 4">
    <name type="scientific">Mesorhabditis belari</name>
    <dbReference type="NCBI Taxonomy" id="2138241"/>
    <lineage>
        <taxon>Eukaryota</taxon>
        <taxon>Metazoa</taxon>
        <taxon>Ecdysozoa</taxon>
        <taxon>Nematoda</taxon>
        <taxon>Chromadorea</taxon>
        <taxon>Rhabditida</taxon>
        <taxon>Rhabditina</taxon>
        <taxon>Rhabditomorpha</taxon>
        <taxon>Rhabditoidea</taxon>
        <taxon>Rhabditidae</taxon>
        <taxon>Mesorhabditinae</taxon>
        <taxon>Mesorhabditis</taxon>
    </lineage>
</organism>
<dbReference type="AlphaFoldDB" id="A0AAF3J7Q8"/>
<feature type="compositionally biased region" description="Basic and acidic residues" evidence="2">
    <location>
        <begin position="152"/>
        <end position="163"/>
    </location>
</feature>
<feature type="region of interest" description="Disordered" evidence="2">
    <location>
        <begin position="152"/>
        <end position="171"/>
    </location>
</feature>
<dbReference type="GO" id="GO:0006974">
    <property type="term" value="P:DNA damage response"/>
    <property type="evidence" value="ECO:0007669"/>
    <property type="project" value="InterPro"/>
</dbReference>
<sequence>MKRLRYEKSHWDDAIHLYREREQRKWSAVNEEVIKRIREHSFPFDTQHLTYVHILDLHKDGVIKPHIDSIRYCGDIITGLSLLSDCVMRLRHKDDKEGKVVDLLLERRSLYHLAHLGRYDFSHEILNESESIFNGMRVQRDRRISLICRDLPKPGNEQREGEVTMKPIPVE</sequence>
<dbReference type="GO" id="GO:0006631">
    <property type="term" value="P:fatty acid metabolic process"/>
    <property type="evidence" value="ECO:0007669"/>
    <property type="project" value="TreeGrafter"/>
</dbReference>
<evidence type="ECO:0000256" key="2">
    <source>
        <dbReference type="SAM" id="MobiDB-lite"/>
    </source>
</evidence>
<keyword evidence="3" id="KW-1185">Reference proteome</keyword>
<accession>A0AAF3J7Q8</accession>
<evidence type="ECO:0000313" key="3">
    <source>
        <dbReference type="Proteomes" id="UP000887575"/>
    </source>
</evidence>
<name>A0AAF3J7Q8_9BILA</name>
<protein>
    <submittedName>
        <fullName evidence="4">Alpha-ketoglutarate-dependent dioxygenase AlkB-like domain-containing protein</fullName>
    </submittedName>
</protein>
<comment type="cofactor">
    <cofactor evidence="1">
        <name>Fe(2+)</name>
        <dbReference type="ChEBI" id="CHEBI:29033"/>
    </cofactor>
</comment>
<dbReference type="Proteomes" id="UP000887575">
    <property type="component" value="Unassembled WGS sequence"/>
</dbReference>
<dbReference type="PANTHER" id="PTHR21052">
    <property type="entry name" value="SPERMATOGENESIS ASSOCIATED 11-RELATED"/>
    <property type="match status" value="1"/>
</dbReference>
<dbReference type="SUPFAM" id="SSF51197">
    <property type="entry name" value="Clavaminate synthase-like"/>
    <property type="match status" value="1"/>
</dbReference>
<evidence type="ECO:0000313" key="4">
    <source>
        <dbReference type="WBParaSite" id="MBELARI_LOCUS21405"/>
    </source>
</evidence>
<evidence type="ECO:0000256" key="1">
    <source>
        <dbReference type="ARBA" id="ARBA00001954"/>
    </source>
</evidence>
<dbReference type="InterPro" id="IPR032870">
    <property type="entry name" value="ALKBH7-like"/>
</dbReference>
<dbReference type="InterPro" id="IPR037151">
    <property type="entry name" value="AlkB-like_sf"/>
</dbReference>
<dbReference type="Gene3D" id="2.60.120.590">
    <property type="entry name" value="Alpha-ketoglutarate-dependent dioxygenase AlkB-like"/>
    <property type="match status" value="1"/>
</dbReference>
<dbReference type="WBParaSite" id="MBELARI_LOCUS21405">
    <property type="protein sequence ID" value="MBELARI_LOCUS21405"/>
    <property type="gene ID" value="MBELARI_LOCUS21405"/>
</dbReference>
<dbReference type="PANTHER" id="PTHR21052:SF0">
    <property type="entry name" value="ALPHA-KETOGLUTARATE-DEPENDENT DIOXYGENASE ALKB HOMOLOG 7, MITOCHONDRIAL"/>
    <property type="match status" value="1"/>
</dbReference>
<reference evidence="4" key="1">
    <citation type="submission" date="2024-02" db="UniProtKB">
        <authorList>
            <consortium name="WormBaseParasite"/>
        </authorList>
    </citation>
    <scope>IDENTIFICATION</scope>
</reference>
<dbReference type="GO" id="GO:0005759">
    <property type="term" value="C:mitochondrial matrix"/>
    <property type="evidence" value="ECO:0007669"/>
    <property type="project" value="TreeGrafter"/>
</dbReference>